<evidence type="ECO:0000313" key="1">
    <source>
        <dbReference type="EMBL" id="KAG9991591.1"/>
    </source>
</evidence>
<organism evidence="1 2">
    <name type="scientific">Aureobasidium melanogenum</name>
    <name type="common">Aureobasidium pullulans var. melanogenum</name>
    <dbReference type="NCBI Taxonomy" id="46634"/>
    <lineage>
        <taxon>Eukaryota</taxon>
        <taxon>Fungi</taxon>
        <taxon>Dikarya</taxon>
        <taxon>Ascomycota</taxon>
        <taxon>Pezizomycotina</taxon>
        <taxon>Dothideomycetes</taxon>
        <taxon>Dothideomycetidae</taxon>
        <taxon>Dothideales</taxon>
        <taxon>Saccotheciaceae</taxon>
        <taxon>Aureobasidium</taxon>
    </lineage>
</organism>
<reference evidence="1" key="1">
    <citation type="journal article" date="2021" name="J Fungi (Basel)">
        <title>Virulence traits and population genomics of the black yeast Aureobasidium melanogenum.</title>
        <authorList>
            <person name="Cernosa A."/>
            <person name="Sun X."/>
            <person name="Gostincar C."/>
            <person name="Fang C."/>
            <person name="Gunde-Cimerman N."/>
            <person name="Song Z."/>
        </authorList>
    </citation>
    <scope>NUCLEOTIDE SEQUENCE</scope>
    <source>
        <strain evidence="1">EXF-9298</strain>
    </source>
</reference>
<feature type="non-terminal residue" evidence="1">
    <location>
        <position position="111"/>
    </location>
</feature>
<evidence type="ECO:0000313" key="2">
    <source>
        <dbReference type="Proteomes" id="UP000729357"/>
    </source>
</evidence>
<gene>
    <name evidence="1" type="ORF">KCU98_g243</name>
</gene>
<keyword evidence="2" id="KW-1185">Reference proteome</keyword>
<reference evidence="1" key="2">
    <citation type="submission" date="2021-08" db="EMBL/GenBank/DDBJ databases">
        <authorList>
            <person name="Gostincar C."/>
            <person name="Sun X."/>
            <person name="Song Z."/>
            <person name="Gunde-Cimerman N."/>
        </authorList>
    </citation>
    <scope>NUCLEOTIDE SEQUENCE</scope>
    <source>
        <strain evidence="1">EXF-9298</strain>
    </source>
</reference>
<dbReference type="Proteomes" id="UP000729357">
    <property type="component" value="Unassembled WGS sequence"/>
</dbReference>
<sequence>MNGHSHVPVDRPVTAIRHQSGNIGRKSASSSSSAVASCSFSGLYGAEQGQMISLTAREFVACFSGLVVCILVLDFKEDVFRAPHLRIGGCYDCPSMSWGQWIQGVKLKQLQ</sequence>
<dbReference type="AlphaFoldDB" id="A0A9P8G5N6"/>
<comment type="caution">
    <text evidence="1">The sequence shown here is derived from an EMBL/GenBank/DDBJ whole genome shotgun (WGS) entry which is preliminary data.</text>
</comment>
<dbReference type="EMBL" id="JAHFXS010000001">
    <property type="protein sequence ID" value="KAG9991591.1"/>
    <property type="molecule type" value="Genomic_DNA"/>
</dbReference>
<protein>
    <submittedName>
        <fullName evidence="1">Uncharacterized protein</fullName>
    </submittedName>
</protein>
<accession>A0A9P8G5N6</accession>
<proteinExistence type="predicted"/>
<name>A0A9P8G5N6_AURME</name>